<dbReference type="Proteomes" id="UP000187158">
    <property type="component" value="Unassembled WGS sequence"/>
</dbReference>
<evidence type="ECO:0000313" key="10">
    <source>
        <dbReference type="Proteomes" id="UP000187158"/>
    </source>
</evidence>
<evidence type="ECO:0000259" key="8">
    <source>
        <dbReference type="Pfam" id="PF00266"/>
    </source>
</evidence>
<comment type="cofactor">
    <cofactor evidence="1 7">
        <name>pyridoxal 5'-phosphate</name>
        <dbReference type="ChEBI" id="CHEBI:597326"/>
    </cofactor>
</comment>
<evidence type="ECO:0000256" key="6">
    <source>
        <dbReference type="ARBA" id="ARBA00023014"/>
    </source>
</evidence>
<organism evidence="9 10">
    <name type="scientific">Paenibacillus odorifer</name>
    <dbReference type="NCBI Taxonomy" id="189426"/>
    <lineage>
        <taxon>Bacteria</taxon>
        <taxon>Bacillati</taxon>
        <taxon>Bacillota</taxon>
        <taxon>Bacilli</taxon>
        <taxon>Bacillales</taxon>
        <taxon>Paenibacillaceae</taxon>
        <taxon>Paenibacillus</taxon>
    </lineage>
</organism>
<dbReference type="InterPro" id="IPR020578">
    <property type="entry name" value="Aminotrans_V_PyrdxlP_BS"/>
</dbReference>
<keyword evidence="6" id="KW-0411">Iron-sulfur</keyword>
<protein>
    <recommendedName>
        <fullName evidence="8">Aminotransferase class V domain-containing protein</fullName>
    </recommendedName>
</protein>
<dbReference type="InterPro" id="IPR000192">
    <property type="entry name" value="Aminotrans_V_dom"/>
</dbReference>
<accession>A0ABX3GDP0</accession>
<proteinExistence type="inferred from homology"/>
<dbReference type="Gene3D" id="3.90.1150.10">
    <property type="entry name" value="Aspartate Aminotransferase, domain 1"/>
    <property type="match status" value="1"/>
</dbReference>
<dbReference type="PROSITE" id="PS00595">
    <property type="entry name" value="AA_TRANSFER_CLASS_5"/>
    <property type="match status" value="1"/>
</dbReference>
<dbReference type="Pfam" id="PF00266">
    <property type="entry name" value="Aminotran_5"/>
    <property type="match status" value="1"/>
</dbReference>
<evidence type="ECO:0000313" key="9">
    <source>
        <dbReference type="EMBL" id="OMD05153.1"/>
    </source>
</evidence>
<gene>
    <name evidence="9" type="ORF">BSO21_31590</name>
</gene>
<dbReference type="EMBL" id="MPVP01000471">
    <property type="protein sequence ID" value="OMD05153.1"/>
    <property type="molecule type" value="Genomic_DNA"/>
</dbReference>
<dbReference type="PANTHER" id="PTHR11601">
    <property type="entry name" value="CYSTEINE DESULFURYLASE FAMILY MEMBER"/>
    <property type="match status" value="1"/>
</dbReference>
<dbReference type="InterPro" id="IPR016454">
    <property type="entry name" value="Cysteine_dSase"/>
</dbReference>
<evidence type="ECO:0000256" key="2">
    <source>
        <dbReference type="ARBA" id="ARBA00006490"/>
    </source>
</evidence>
<dbReference type="Gene3D" id="3.40.640.10">
    <property type="entry name" value="Type I PLP-dependent aspartate aminotransferase-like (Major domain)"/>
    <property type="match status" value="1"/>
</dbReference>
<keyword evidence="3" id="KW-0479">Metal-binding</keyword>
<keyword evidence="4" id="KW-0663">Pyridoxal phosphate</keyword>
<evidence type="ECO:0000256" key="4">
    <source>
        <dbReference type="ARBA" id="ARBA00022898"/>
    </source>
</evidence>
<comment type="caution">
    <text evidence="9">The sequence shown here is derived from an EMBL/GenBank/DDBJ whole genome shotgun (WGS) entry which is preliminary data.</text>
</comment>
<dbReference type="PIRSF" id="PIRSF005572">
    <property type="entry name" value="NifS"/>
    <property type="match status" value="1"/>
</dbReference>
<dbReference type="SUPFAM" id="SSF53383">
    <property type="entry name" value="PLP-dependent transferases"/>
    <property type="match status" value="1"/>
</dbReference>
<keyword evidence="10" id="KW-1185">Reference proteome</keyword>
<sequence>MVSQVLMSSSLEYYANPSSTHMMGLEIEQLINEARISISNLLGVNSSELIFTSGATESNNLAIFGVIRALQNNNRRLHVITTKIEHPSVIRCIEFLNDQGVDVTYLPVDCNGMVNIESLKEAIKENTALVSIMQVNNETGAIQPIEDIGNLLKNYPHIYFHVDGVQGFGKIAISLEYVDLYTISAHKIGGPKGMGLLMKKGHVNISPIMFGGNQEFGIRPGTTNITGVLSMQEAIKIAVNQQEERLNSLTMIYKRVYSVLHNIDGLHINSPSPGLGSPHILNFSYTATSSAIFLSILAKKGIIASSQSACSSKGSKESRVLMAICNDQAIASSSIRLSFHESITDEDIDRLIEALEQTVILIKTKKVFSFLADKSLEEQNIYS</sequence>
<dbReference type="InterPro" id="IPR015424">
    <property type="entry name" value="PyrdxlP-dep_Trfase"/>
</dbReference>
<feature type="domain" description="Aminotransferase class V" evidence="8">
    <location>
        <begin position="2"/>
        <end position="351"/>
    </location>
</feature>
<dbReference type="PANTHER" id="PTHR11601:SF50">
    <property type="entry name" value="CYSTEINE DESULFURASE ISCS 2-RELATED"/>
    <property type="match status" value="1"/>
</dbReference>
<reference evidence="9 10" key="1">
    <citation type="submission" date="2016-11" db="EMBL/GenBank/DDBJ databases">
        <title>Paenibacillus species isolates.</title>
        <authorList>
            <person name="Beno S.M."/>
        </authorList>
    </citation>
    <scope>NUCLEOTIDE SEQUENCE [LARGE SCALE GENOMIC DNA]</scope>
    <source>
        <strain evidence="9 10">FSL H7-0433</strain>
    </source>
</reference>
<dbReference type="InterPro" id="IPR015422">
    <property type="entry name" value="PyrdxlP-dep_Trfase_small"/>
</dbReference>
<name>A0ABX3GDP0_9BACL</name>
<comment type="similarity">
    <text evidence="2">Belongs to the class-V pyridoxal-phosphate-dependent aminotransferase family. NifS/IscS subfamily.</text>
</comment>
<evidence type="ECO:0000256" key="3">
    <source>
        <dbReference type="ARBA" id="ARBA00022723"/>
    </source>
</evidence>
<evidence type="ECO:0000256" key="5">
    <source>
        <dbReference type="ARBA" id="ARBA00023004"/>
    </source>
</evidence>
<dbReference type="Gene3D" id="1.10.260.50">
    <property type="match status" value="1"/>
</dbReference>
<dbReference type="InterPro" id="IPR015421">
    <property type="entry name" value="PyrdxlP-dep_Trfase_major"/>
</dbReference>
<evidence type="ECO:0000256" key="7">
    <source>
        <dbReference type="RuleBase" id="RU004504"/>
    </source>
</evidence>
<keyword evidence="5" id="KW-0408">Iron</keyword>
<evidence type="ECO:0000256" key="1">
    <source>
        <dbReference type="ARBA" id="ARBA00001933"/>
    </source>
</evidence>